<dbReference type="PANTHER" id="PTHR24282:SF234">
    <property type="entry name" value="CYTOCHROME P450-RELATED"/>
    <property type="match status" value="1"/>
</dbReference>
<keyword evidence="7" id="KW-0560">Oxidoreductase</keyword>
<dbReference type="SUPFAM" id="SSF48264">
    <property type="entry name" value="Cytochrome P450"/>
    <property type="match status" value="1"/>
</dbReference>
<dbReference type="PANTHER" id="PTHR24282">
    <property type="entry name" value="CYTOCHROME P450 FAMILY MEMBER"/>
    <property type="match status" value="1"/>
</dbReference>
<reference evidence="12" key="2">
    <citation type="submission" date="2022-01" db="EMBL/GenBank/DDBJ databases">
        <authorList>
            <person name="Yamashiro T."/>
            <person name="Shiraishi A."/>
            <person name="Satake H."/>
            <person name="Nakayama K."/>
        </authorList>
    </citation>
    <scope>NUCLEOTIDE SEQUENCE</scope>
</reference>
<evidence type="ECO:0000313" key="13">
    <source>
        <dbReference type="Proteomes" id="UP001151760"/>
    </source>
</evidence>
<comment type="similarity">
    <text evidence="2">Belongs to the cytochrome P450 family.</text>
</comment>
<evidence type="ECO:0000256" key="1">
    <source>
        <dbReference type="ARBA" id="ARBA00004370"/>
    </source>
</evidence>
<dbReference type="InterPro" id="IPR036396">
    <property type="entry name" value="Cyt_P450_sf"/>
</dbReference>
<evidence type="ECO:0000256" key="3">
    <source>
        <dbReference type="ARBA" id="ARBA00022617"/>
    </source>
</evidence>
<accession>A0ABQ4Z1A7</accession>
<evidence type="ECO:0000256" key="6">
    <source>
        <dbReference type="ARBA" id="ARBA00022989"/>
    </source>
</evidence>
<gene>
    <name evidence="12" type="ORF">Tco_0749483</name>
</gene>
<protein>
    <submittedName>
        <fullName evidence="12">Cytochrome P450 CYP72A219-like protein</fullName>
    </submittedName>
</protein>
<keyword evidence="13" id="KW-1185">Reference proteome</keyword>
<keyword evidence="4" id="KW-0812">Transmembrane</keyword>
<dbReference type="InterPro" id="IPR001128">
    <property type="entry name" value="Cyt_P450"/>
</dbReference>
<dbReference type="InterPro" id="IPR050665">
    <property type="entry name" value="Cytochrome_P450_Monooxygen"/>
</dbReference>
<proteinExistence type="inferred from homology"/>
<keyword evidence="3" id="KW-0349">Heme</keyword>
<evidence type="ECO:0000256" key="5">
    <source>
        <dbReference type="ARBA" id="ARBA00022723"/>
    </source>
</evidence>
<name>A0ABQ4Z1A7_9ASTR</name>
<evidence type="ECO:0000256" key="9">
    <source>
        <dbReference type="ARBA" id="ARBA00023033"/>
    </source>
</evidence>
<evidence type="ECO:0000256" key="8">
    <source>
        <dbReference type="ARBA" id="ARBA00023004"/>
    </source>
</evidence>
<keyword evidence="8" id="KW-0408">Iron</keyword>
<dbReference type="EMBL" id="BQNB010010864">
    <property type="protein sequence ID" value="GJS82942.1"/>
    <property type="molecule type" value="Genomic_DNA"/>
</dbReference>
<evidence type="ECO:0000256" key="4">
    <source>
        <dbReference type="ARBA" id="ARBA00022692"/>
    </source>
</evidence>
<keyword evidence="6" id="KW-1133">Transmembrane helix</keyword>
<sequence>MMESVSIGKWLTDSRRRSLNEDLNILAGLAKSKTTSSNKRTAETARAFTLQRPRAYVMHMGMELTIVQRSLFQDKLKRVSWVRGAYGSEMHTGQRCIRIREAYGEAEPTSGQPSQRLHDPLKMNVAEYEPVFCNYKNKLVNLKFRLIRVKSKQKKEESPCLTAKASQIQEHDSHSAKSSSSVGLTTAPKIAINSPCLNGKKELAIPEQSATGKESTNPLMADSLPKTIMPTKLVKPQGQDTTGNMVVWTLILLGQHMDWQTRAVEEILHVFGDKRPDTDGLSHLKVASLFISMIFIEVLRLYSPAVLLPRLIHGETKLRNITLPAGALYPTTHIAFTP</sequence>
<dbReference type="Gene3D" id="1.10.630.10">
    <property type="entry name" value="Cytochrome P450"/>
    <property type="match status" value="1"/>
</dbReference>
<keyword evidence="9" id="KW-0503">Monooxygenase</keyword>
<dbReference type="Pfam" id="PF00067">
    <property type="entry name" value="p450"/>
    <property type="match status" value="1"/>
</dbReference>
<evidence type="ECO:0000256" key="7">
    <source>
        <dbReference type="ARBA" id="ARBA00023002"/>
    </source>
</evidence>
<evidence type="ECO:0000256" key="11">
    <source>
        <dbReference type="SAM" id="MobiDB-lite"/>
    </source>
</evidence>
<reference evidence="12" key="1">
    <citation type="journal article" date="2022" name="Int. J. Mol. Sci.">
        <title>Draft Genome of Tanacetum Coccineum: Genomic Comparison of Closely Related Tanacetum-Family Plants.</title>
        <authorList>
            <person name="Yamashiro T."/>
            <person name="Shiraishi A."/>
            <person name="Nakayama K."/>
            <person name="Satake H."/>
        </authorList>
    </citation>
    <scope>NUCLEOTIDE SEQUENCE</scope>
</reference>
<comment type="subcellular location">
    <subcellularLocation>
        <location evidence="1">Membrane</location>
    </subcellularLocation>
</comment>
<feature type="region of interest" description="Disordered" evidence="11">
    <location>
        <begin position="158"/>
        <end position="183"/>
    </location>
</feature>
<evidence type="ECO:0000313" key="12">
    <source>
        <dbReference type="EMBL" id="GJS82942.1"/>
    </source>
</evidence>
<keyword evidence="10" id="KW-0472">Membrane</keyword>
<evidence type="ECO:0000256" key="10">
    <source>
        <dbReference type="ARBA" id="ARBA00023136"/>
    </source>
</evidence>
<evidence type="ECO:0000256" key="2">
    <source>
        <dbReference type="ARBA" id="ARBA00010617"/>
    </source>
</evidence>
<comment type="caution">
    <text evidence="12">The sequence shown here is derived from an EMBL/GenBank/DDBJ whole genome shotgun (WGS) entry which is preliminary data.</text>
</comment>
<dbReference type="Proteomes" id="UP001151760">
    <property type="component" value="Unassembled WGS sequence"/>
</dbReference>
<keyword evidence="5" id="KW-0479">Metal-binding</keyword>
<organism evidence="12 13">
    <name type="scientific">Tanacetum coccineum</name>
    <dbReference type="NCBI Taxonomy" id="301880"/>
    <lineage>
        <taxon>Eukaryota</taxon>
        <taxon>Viridiplantae</taxon>
        <taxon>Streptophyta</taxon>
        <taxon>Embryophyta</taxon>
        <taxon>Tracheophyta</taxon>
        <taxon>Spermatophyta</taxon>
        <taxon>Magnoliopsida</taxon>
        <taxon>eudicotyledons</taxon>
        <taxon>Gunneridae</taxon>
        <taxon>Pentapetalae</taxon>
        <taxon>asterids</taxon>
        <taxon>campanulids</taxon>
        <taxon>Asterales</taxon>
        <taxon>Asteraceae</taxon>
        <taxon>Asteroideae</taxon>
        <taxon>Anthemideae</taxon>
        <taxon>Anthemidinae</taxon>
        <taxon>Tanacetum</taxon>
    </lineage>
</organism>